<proteinExistence type="predicted"/>
<evidence type="ECO:0000313" key="2">
    <source>
        <dbReference type="Proteomes" id="UP001060164"/>
    </source>
</evidence>
<protein>
    <submittedName>
        <fullName evidence="1">Uncharacterized protein</fullName>
    </submittedName>
</protein>
<keyword evidence="2" id="KW-1185">Reference proteome</keyword>
<dbReference type="RefSeq" id="WP_028529437.1">
    <property type="nucleotide sequence ID" value="NZ_CABLBR010000024.1"/>
</dbReference>
<accession>A0ABY5VCR9</accession>
<gene>
    <name evidence="1" type="ORF">NQ502_13200</name>
</gene>
<sequence length="68" mass="8212">MVKRKINEFIKMDDAKFYVSYFINDDEAELIEFLKIFPEFMVNLPKDDIIKTLKTDTYQKIMTRVRGI</sequence>
<evidence type="ECO:0000313" key="1">
    <source>
        <dbReference type="EMBL" id="UWP58334.1"/>
    </source>
</evidence>
<organism evidence="1 2">
    <name type="scientific">Ruminococcus gauvreauii</name>
    <dbReference type="NCBI Taxonomy" id="438033"/>
    <lineage>
        <taxon>Bacteria</taxon>
        <taxon>Bacillati</taxon>
        <taxon>Bacillota</taxon>
        <taxon>Clostridia</taxon>
        <taxon>Eubacteriales</taxon>
        <taxon>Oscillospiraceae</taxon>
        <taxon>Ruminococcus</taxon>
    </lineage>
</organism>
<dbReference type="EMBL" id="CP102290">
    <property type="protein sequence ID" value="UWP58334.1"/>
    <property type="molecule type" value="Genomic_DNA"/>
</dbReference>
<name>A0ABY5VCR9_9FIRM</name>
<reference evidence="1" key="1">
    <citation type="journal article" date="2022" name="Cell">
        <title>Design, construction, and in vivo augmentation of a complex gut microbiome.</title>
        <authorList>
            <person name="Cheng A.G."/>
            <person name="Ho P.Y."/>
            <person name="Aranda-Diaz A."/>
            <person name="Jain S."/>
            <person name="Yu F.B."/>
            <person name="Meng X."/>
            <person name="Wang M."/>
            <person name="Iakiviak M."/>
            <person name="Nagashima K."/>
            <person name="Zhao A."/>
            <person name="Murugkar P."/>
            <person name="Patil A."/>
            <person name="Atabakhsh K."/>
            <person name="Weakley A."/>
            <person name="Yan J."/>
            <person name="Brumbaugh A.R."/>
            <person name="Higginbottom S."/>
            <person name="Dimas A."/>
            <person name="Shiver A.L."/>
            <person name="Deutschbauer A."/>
            <person name="Neff N."/>
            <person name="Sonnenburg J.L."/>
            <person name="Huang K.C."/>
            <person name="Fischbach M.A."/>
        </authorList>
    </citation>
    <scope>NUCLEOTIDE SEQUENCE</scope>
    <source>
        <strain evidence="1">DSM 19829</strain>
    </source>
</reference>
<dbReference type="Proteomes" id="UP001060164">
    <property type="component" value="Chromosome"/>
</dbReference>